<evidence type="ECO:0000256" key="1">
    <source>
        <dbReference type="SAM" id="SignalP"/>
    </source>
</evidence>
<feature type="chain" id="PRO_5042723947" description="LysM domain-containing protein" evidence="1">
    <location>
        <begin position="18"/>
        <end position="103"/>
    </location>
</feature>
<accession>A0A5M9L748</accession>
<dbReference type="Gene3D" id="3.10.350.10">
    <property type="entry name" value="LysM domain"/>
    <property type="match status" value="1"/>
</dbReference>
<dbReference type="KEGG" id="ptrr:90956896"/>
<dbReference type="CDD" id="cd00118">
    <property type="entry name" value="LysM"/>
    <property type="match status" value="1"/>
</dbReference>
<keyword evidence="1" id="KW-0732">Signal</keyword>
<dbReference type="EMBL" id="NQIK02000026">
    <property type="protein sequence ID" value="KAF7564210.1"/>
    <property type="molecule type" value="Genomic_DNA"/>
</dbReference>
<dbReference type="GeneID" id="90956896"/>
<comment type="caution">
    <text evidence="3">The sequence shown here is derived from an EMBL/GenBank/DDBJ whole genome shotgun (WGS) entry which is preliminary data.</text>
</comment>
<dbReference type="PROSITE" id="PS51782">
    <property type="entry name" value="LYSM"/>
    <property type="match status" value="1"/>
</dbReference>
<evidence type="ECO:0000313" key="5">
    <source>
        <dbReference type="Proteomes" id="UP000245464"/>
    </source>
</evidence>
<evidence type="ECO:0000313" key="3">
    <source>
        <dbReference type="EMBL" id="KAF7564210.1"/>
    </source>
</evidence>
<dbReference type="InterPro" id="IPR018392">
    <property type="entry name" value="LysM"/>
</dbReference>
<dbReference type="SUPFAM" id="SSF54106">
    <property type="entry name" value="LysM domain"/>
    <property type="match status" value="1"/>
</dbReference>
<feature type="domain" description="LysM" evidence="2">
    <location>
        <begin position="58"/>
        <end position="102"/>
    </location>
</feature>
<evidence type="ECO:0000259" key="2">
    <source>
        <dbReference type="PROSITE" id="PS51782"/>
    </source>
</evidence>
<gene>
    <name evidence="4" type="ORF">PtrM4_113030</name>
    <name evidence="3" type="ORF">PtrM4_153790</name>
</gene>
<name>A0A5M9L748_9PLEO</name>
<dbReference type="InterPro" id="IPR036779">
    <property type="entry name" value="LysM_dom_sf"/>
</dbReference>
<dbReference type="EMBL" id="NQIK02000006">
    <property type="protein sequence ID" value="KAF7568888.1"/>
    <property type="molecule type" value="Genomic_DNA"/>
</dbReference>
<dbReference type="RefSeq" id="XP_065961231.1">
    <property type="nucleotide sequence ID" value="XM_066108046.1"/>
</dbReference>
<proteinExistence type="predicted"/>
<reference evidence="3 5" key="1">
    <citation type="journal article" date="2018" name="BMC Genomics">
        <title>Comparative genomics of the wheat fungal pathogen Pyrenophora tritici-repentis reveals chromosomal variations and genome plasticity.</title>
        <authorList>
            <person name="Moolhuijzen P."/>
            <person name="See P.T."/>
            <person name="Hane J.K."/>
            <person name="Shi G."/>
            <person name="Liu Z."/>
            <person name="Oliver R.P."/>
            <person name="Moffat C.S."/>
        </authorList>
    </citation>
    <scope>NUCLEOTIDE SEQUENCE [LARGE SCALE GENOMIC DNA]</scope>
    <source>
        <strain evidence="3">M4</strain>
    </source>
</reference>
<dbReference type="SMART" id="SM00257">
    <property type="entry name" value="LysM"/>
    <property type="match status" value="1"/>
</dbReference>
<organism evidence="3 5">
    <name type="scientific">Pyrenophora tritici-repentis</name>
    <dbReference type="NCBI Taxonomy" id="45151"/>
    <lineage>
        <taxon>Eukaryota</taxon>
        <taxon>Fungi</taxon>
        <taxon>Dikarya</taxon>
        <taxon>Ascomycota</taxon>
        <taxon>Pezizomycotina</taxon>
        <taxon>Dothideomycetes</taxon>
        <taxon>Pleosporomycetidae</taxon>
        <taxon>Pleosporales</taxon>
        <taxon>Pleosporineae</taxon>
        <taxon>Pleosporaceae</taxon>
        <taxon>Pyrenophora</taxon>
    </lineage>
</organism>
<dbReference type="AlphaFoldDB" id="A0A5M9L748"/>
<protein>
    <recommendedName>
        <fullName evidence="2">LysM domain-containing protein</fullName>
    </recommendedName>
</protein>
<sequence length="103" mass="11153">MKPTTLLACFFFGNSLAYSLAAAETKRGVEVESLDNTLSKDFVKPLEDLSKVEMRQNCNYTVKEGDTLTSIAADAGTTTARIKQLNPGLNPNAILVGQVIRIC</sequence>
<evidence type="ECO:0000313" key="4">
    <source>
        <dbReference type="EMBL" id="KAF7568888.1"/>
    </source>
</evidence>
<dbReference type="Pfam" id="PF01476">
    <property type="entry name" value="LysM"/>
    <property type="match status" value="1"/>
</dbReference>
<feature type="signal peptide" evidence="1">
    <location>
        <begin position="1"/>
        <end position="17"/>
    </location>
</feature>
<dbReference type="Proteomes" id="UP000245464">
    <property type="component" value="Chromosome 6"/>
</dbReference>